<proteinExistence type="predicted"/>
<evidence type="ECO:0000313" key="2">
    <source>
        <dbReference type="EMBL" id="CAA9318668.1"/>
    </source>
</evidence>
<feature type="non-terminal residue" evidence="2">
    <location>
        <position position="1"/>
    </location>
</feature>
<feature type="non-terminal residue" evidence="2">
    <location>
        <position position="121"/>
    </location>
</feature>
<reference evidence="2" key="1">
    <citation type="submission" date="2020-02" db="EMBL/GenBank/DDBJ databases">
        <authorList>
            <person name="Meier V. D."/>
        </authorList>
    </citation>
    <scope>NUCLEOTIDE SEQUENCE</scope>
    <source>
        <strain evidence="2">AVDCRST_MAG71</strain>
    </source>
</reference>
<organism evidence="2">
    <name type="scientific">uncultured Lysobacter sp</name>
    <dbReference type="NCBI Taxonomy" id="271060"/>
    <lineage>
        <taxon>Bacteria</taxon>
        <taxon>Pseudomonadati</taxon>
        <taxon>Pseudomonadota</taxon>
        <taxon>Gammaproteobacteria</taxon>
        <taxon>Lysobacterales</taxon>
        <taxon>Lysobacteraceae</taxon>
        <taxon>Lysobacter</taxon>
        <taxon>environmental samples</taxon>
    </lineage>
</organism>
<feature type="compositionally biased region" description="Gly residues" evidence="1">
    <location>
        <begin position="68"/>
        <end position="78"/>
    </location>
</feature>
<feature type="region of interest" description="Disordered" evidence="1">
    <location>
        <begin position="55"/>
        <end position="121"/>
    </location>
</feature>
<feature type="compositionally biased region" description="Basic and acidic residues" evidence="1">
    <location>
        <begin position="109"/>
        <end position="121"/>
    </location>
</feature>
<sequence length="121" mass="13201">DPARYPQEFDVPHAHALSGEPGCIGRGLSAGALRCRRDLPERSARRCTVDFAGRDRGMGLREQPGAVRSGGRGFAGRAGGDDHARPHARGEHGRHGRAGGAELPFQRWPDGHRAHERDRRL</sequence>
<feature type="compositionally biased region" description="Basic and acidic residues" evidence="1">
    <location>
        <begin position="79"/>
        <end position="93"/>
    </location>
</feature>
<gene>
    <name evidence="2" type="ORF">AVDCRST_MAG71-1159</name>
</gene>
<protein>
    <submittedName>
        <fullName evidence="2">Uncharacterized protein</fullName>
    </submittedName>
</protein>
<dbReference type="EMBL" id="CADCUA010000299">
    <property type="protein sequence ID" value="CAA9318668.1"/>
    <property type="molecule type" value="Genomic_DNA"/>
</dbReference>
<accession>A0A6J4L081</accession>
<evidence type="ECO:0000256" key="1">
    <source>
        <dbReference type="SAM" id="MobiDB-lite"/>
    </source>
</evidence>
<dbReference type="AlphaFoldDB" id="A0A6J4L081"/>
<name>A0A6J4L081_9GAMM</name>